<evidence type="ECO:0000256" key="4">
    <source>
        <dbReference type="ARBA" id="ARBA00022705"/>
    </source>
</evidence>
<feature type="transmembrane region" description="Helical" evidence="10">
    <location>
        <begin position="593"/>
        <end position="615"/>
    </location>
</feature>
<dbReference type="GO" id="GO:0006260">
    <property type="term" value="P:DNA replication"/>
    <property type="evidence" value="ECO:0007669"/>
    <property type="project" value="UniProtKB-KW"/>
</dbReference>
<comment type="similarity">
    <text evidence="1 8">Belongs to the DNA polymerase type-B family.</text>
</comment>
<geneLocation type="mitochondrion" evidence="12"/>
<dbReference type="Pfam" id="PF03175">
    <property type="entry name" value="DNA_pol_B_2"/>
    <property type="match status" value="1"/>
</dbReference>
<accession>A0A8H2S9T9</accession>
<keyword evidence="3 8" id="KW-0548">Nucleotidyltransferase</keyword>
<dbReference type="InterPro" id="IPR043502">
    <property type="entry name" value="DNA/RNA_pol_sf"/>
</dbReference>
<dbReference type="GO" id="GO:0003887">
    <property type="term" value="F:DNA-directed DNA polymerase activity"/>
    <property type="evidence" value="ECO:0007669"/>
    <property type="project" value="UniProtKB-KW"/>
</dbReference>
<dbReference type="PROSITE" id="PS00116">
    <property type="entry name" value="DNA_POLYMERASE_B"/>
    <property type="match status" value="1"/>
</dbReference>
<name>A0A8H2S9T9_9AGAR</name>
<dbReference type="InterPro" id="IPR012337">
    <property type="entry name" value="RNaseH-like_sf"/>
</dbReference>
<evidence type="ECO:0000256" key="1">
    <source>
        <dbReference type="ARBA" id="ARBA00005755"/>
    </source>
</evidence>
<keyword evidence="12" id="KW-0496">Mitochondrion</keyword>
<dbReference type="InterPro" id="IPR006172">
    <property type="entry name" value="DNA-dir_DNA_pol_B"/>
</dbReference>
<feature type="region of interest" description="Disordered" evidence="9">
    <location>
        <begin position="471"/>
        <end position="492"/>
    </location>
</feature>
<dbReference type="Gene3D" id="3.90.1600.10">
    <property type="entry name" value="Palm domain of DNA polymerase"/>
    <property type="match status" value="1"/>
</dbReference>
<organism evidence="12">
    <name type="scientific">Termitomyces sp. T123</name>
    <dbReference type="NCBI Taxonomy" id="2846913"/>
    <lineage>
        <taxon>Eukaryota</taxon>
        <taxon>Fungi</taxon>
        <taxon>Dikarya</taxon>
        <taxon>Basidiomycota</taxon>
        <taxon>Agaricomycotina</taxon>
        <taxon>Agaricomycetes</taxon>
        <taxon>Agaricomycetidae</taxon>
        <taxon>Agaricales</taxon>
        <taxon>Tricholomatineae</taxon>
        <taxon>Lyophyllaceae</taxon>
        <taxon>Termitomyces</taxon>
    </lineage>
</organism>
<keyword evidence="4 8" id="KW-0235">DNA replication</keyword>
<gene>
    <name evidence="12" type="primary">dpo</name>
</gene>
<keyword evidence="2 8" id="KW-0808">Transferase</keyword>
<keyword evidence="6 8" id="KW-0238">DNA-binding</keyword>
<feature type="transmembrane region" description="Helical" evidence="10">
    <location>
        <begin position="75"/>
        <end position="93"/>
    </location>
</feature>
<evidence type="ECO:0000256" key="7">
    <source>
        <dbReference type="ARBA" id="ARBA00049244"/>
    </source>
</evidence>
<sequence length="1699" mass="194352">MKLIRIFLRFLINLRKRIFATNFPTIFPTIFYKLKELGDILINSIKNRLINIISYTFLGIIIFFFIGDIKILDMIQIFIFSIFSFAISMFILDNFKFSNIKFINFLQRFVIMNCFLILIGLILYLFDISILPTILCEGESDSLAENSESENNNEDKNNKDVLRVSTTTENKDEEYYNFKIKKDLVDKIVNNSKDLGKTAITEIAPNLGVGSATGAAAAAAIKYTSGMSAGPRVALVGGIALATASGMTVGIELGKAAVRNHITADEIDAPESSEGRTSPSNIDGGFIHSVLDENEIPLIIMVNGLCYFNYIEFTLILSLFSLLIRKYLIIPWLRAAFGPGGKLKRFIFYLKKKKIKNKEVESINDENVSLSLNKALNIGDKSLDYLMVFIFICLILIKFINIYYSLELAENIDSYIKVYNHMHNKSMLLLLSINTYVPLKNPLGLRAKAGEYIVWPRLGKVVPRAKNKLLSPPNSTGPVGNPPPTPNSCGPLGKKKNININIKYPLSILKIYSLKKSLPLKSHSFMRPFVRDKTYKPLAFKFQAFKLLLCPWTESRAMVKFQFFTFNLSLFYFQPLLLLLLSCRTDGGKAGRVRGLFTIIIWVGIMAVVAFVVVASSQITSDFILFPAEVSCCSSVLLAVPPKFLIASQNTSNSEIKHKYQLIKVTVPFNELSEIKFIKLLMLNLKLNSLNTILFQYNEYSTFTNLMLGPQVGIVVKETHDIAYYRRLFEHYIEKLEILMSLYMVDTPDFIVIHLKELLVDDSIKIGQMSKIELPKRLITVSETKTKFNNKMLPLTLDEKHFGNLLQDSIKAEYLNKIINYLQNNILLLNNSADNKSNLSTSPSASPLWGNGGPAENRGNIKEDLDLNNIAVQLKNERLQIAFLKEVLESNRFKVYLSKNKLYLIISYLTNKFDYNRIVFHNKTGKLLFCSKDSFNNENLAFLQTDTRKHFVRECGNLSVALNKDYDIELLIKQINLPPIKYTEHNKFINPESNLSRSKQSKPIPTRNPKFGVFDIETFIDKSSDGVSYSRVYALGFCTCMGDPSLYYLIDYFDNTLESSNKLVIKCIDDMLIPEFNNYIFYAHNFGRFDAIFLHKILLDYNLSAETENQYKIVPLYRDNKMIRLEVLKTINSNIIKITFVDSYNILNNSLEKLCNDFSVTTKKGIFPYLFVNKDNLEYIGPTPDISFYNSNVNVELYNKNKVSNWSLKTETLKYLKRDLLSLLEILEKFQEFLWLDHNIELTEGLTIASLAKTKFMRYYLKDSKIPLINSNNLFQFIYGSYYGGITEVYRPHGKNLTYTDINSLYPFAALNPMPGLNCKWLESYNSEGLELSNLFGVFYAKVVTNDQYLGLLPVRTKSGLIFPQGKFDGIWTTVELEMAKAHGYQITVIKGLHFNKVDSPFKEYVEELSTQKDILQGSPRQIVKSLLNNLIGRFALNFVKPITKTVTKTELDYLLATKEIKTFKEINENNYLITYIPIVNKEICESHNLDYHKVILNEKNSRATSNLAAFLDVSIVVASFVTAYARIYMHNIKLAILKVGGKIYYSDTDSIVTDLTLERLNEELPDKIGNKLGQLKLEYLVEEAYFISNKTYFLFTYDGQEIKKAKGISPESLSKSDFEAMYLKSQSVQGKKTSSNISYNKGSVLLQTKEITIDWNSFKKREKIFESNLWLDTRPLYIDTLTKSITKYKPFYLIPKYS</sequence>
<evidence type="ECO:0000256" key="5">
    <source>
        <dbReference type="ARBA" id="ARBA00022932"/>
    </source>
</evidence>
<evidence type="ECO:0000256" key="9">
    <source>
        <dbReference type="SAM" id="MobiDB-lite"/>
    </source>
</evidence>
<dbReference type="Gene3D" id="3.30.420.10">
    <property type="entry name" value="Ribonuclease H-like superfamily/Ribonuclease H"/>
    <property type="match status" value="1"/>
</dbReference>
<dbReference type="InterPro" id="IPR023211">
    <property type="entry name" value="DNA_pol_palm_dom_sf"/>
</dbReference>
<keyword evidence="5 8" id="KW-0239">DNA-directed DNA polymerase</keyword>
<evidence type="ECO:0000256" key="2">
    <source>
        <dbReference type="ARBA" id="ARBA00022679"/>
    </source>
</evidence>
<dbReference type="PANTHER" id="PTHR33568">
    <property type="entry name" value="DNA POLYMERASE"/>
    <property type="match status" value="1"/>
</dbReference>
<reference evidence="12" key="1">
    <citation type="journal article" date="2022" name="Curr. Genet.">
        <title>Horizontal transfer of tRNA genes to mitochondrial plasmids facilitates gene loss from fungal mitochondrial DNA.</title>
        <authorList>
            <person name="Nieuwenhuis M."/>
            <person name="Groeneveld J."/>
            <person name="Aanen D.K."/>
        </authorList>
    </citation>
    <scope>NUCLEOTIDE SEQUENCE</scope>
    <source>
        <plasmid evidence="12">pT123_1</plasmid>
    </source>
</reference>
<evidence type="ECO:0000313" key="12">
    <source>
        <dbReference type="EMBL" id="QWO71369.1"/>
    </source>
</evidence>
<evidence type="ECO:0000259" key="11">
    <source>
        <dbReference type="Pfam" id="PF03175"/>
    </source>
</evidence>
<keyword evidence="10" id="KW-0812">Transmembrane</keyword>
<dbReference type="EC" id="2.7.7.7" evidence="8"/>
<evidence type="ECO:0000256" key="6">
    <source>
        <dbReference type="ARBA" id="ARBA00023125"/>
    </source>
</evidence>
<geneLocation type="plasmid" evidence="12">
    <name>pT123_1</name>
</geneLocation>
<dbReference type="SMART" id="SM00486">
    <property type="entry name" value="POLBc"/>
    <property type="match status" value="1"/>
</dbReference>
<evidence type="ECO:0000256" key="10">
    <source>
        <dbReference type="SAM" id="Phobius"/>
    </source>
</evidence>
<keyword evidence="10" id="KW-0472">Membrane</keyword>
<feature type="transmembrane region" description="Helical" evidence="10">
    <location>
        <begin position="307"/>
        <end position="324"/>
    </location>
</feature>
<keyword evidence="10" id="KW-1133">Transmembrane helix</keyword>
<dbReference type="InterPro" id="IPR004868">
    <property type="entry name" value="DNA-dir_DNA_pol_B_mt/vir"/>
</dbReference>
<comment type="catalytic activity">
    <reaction evidence="7 8">
        <text>DNA(n) + a 2'-deoxyribonucleoside 5'-triphosphate = DNA(n+1) + diphosphate</text>
        <dbReference type="Rhea" id="RHEA:22508"/>
        <dbReference type="Rhea" id="RHEA-COMP:17339"/>
        <dbReference type="Rhea" id="RHEA-COMP:17340"/>
        <dbReference type="ChEBI" id="CHEBI:33019"/>
        <dbReference type="ChEBI" id="CHEBI:61560"/>
        <dbReference type="ChEBI" id="CHEBI:173112"/>
        <dbReference type="EC" id="2.7.7.7"/>
    </reaction>
</comment>
<feature type="transmembrane region" description="Helical" evidence="10">
    <location>
        <begin position="561"/>
        <end position="581"/>
    </location>
</feature>
<keyword evidence="12" id="KW-0614">Plasmid</keyword>
<protein>
    <recommendedName>
        <fullName evidence="8">DNA polymerase</fullName>
        <ecNumber evidence="8">2.7.7.7</ecNumber>
    </recommendedName>
</protein>
<feature type="domain" description="DNA-directed DNA polymerase family B mitochondria/virus" evidence="11">
    <location>
        <begin position="1077"/>
        <end position="1498"/>
    </location>
</feature>
<dbReference type="GO" id="GO:0000166">
    <property type="term" value="F:nucleotide binding"/>
    <property type="evidence" value="ECO:0007669"/>
    <property type="project" value="InterPro"/>
</dbReference>
<dbReference type="SUPFAM" id="SSF56672">
    <property type="entry name" value="DNA/RNA polymerases"/>
    <property type="match status" value="1"/>
</dbReference>
<dbReference type="PANTHER" id="PTHR33568:SF3">
    <property type="entry name" value="DNA-DIRECTED DNA POLYMERASE"/>
    <property type="match status" value="1"/>
</dbReference>
<dbReference type="InterPro" id="IPR036397">
    <property type="entry name" value="RNaseH_sf"/>
</dbReference>
<evidence type="ECO:0000256" key="8">
    <source>
        <dbReference type="RuleBase" id="RU000442"/>
    </source>
</evidence>
<feature type="transmembrane region" description="Helical" evidence="10">
    <location>
        <begin position="383"/>
        <end position="404"/>
    </location>
</feature>
<dbReference type="InterPro" id="IPR017964">
    <property type="entry name" value="DNA-dir_DNA_pol_B_CS"/>
</dbReference>
<feature type="transmembrane region" description="Helical" evidence="10">
    <location>
        <begin position="105"/>
        <end position="126"/>
    </location>
</feature>
<evidence type="ECO:0000256" key="3">
    <source>
        <dbReference type="ARBA" id="ARBA00022695"/>
    </source>
</evidence>
<proteinExistence type="inferred from homology"/>
<dbReference type="SUPFAM" id="SSF53098">
    <property type="entry name" value="Ribonuclease H-like"/>
    <property type="match status" value="1"/>
</dbReference>
<dbReference type="EMBL" id="MW874120">
    <property type="protein sequence ID" value="QWO71369.1"/>
    <property type="molecule type" value="Genomic_DNA"/>
</dbReference>
<feature type="transmembrane region" description="Helical" evidence="10">
    <location>
        <begin position="49"/>
        <end position="69"/>
    </location>
</feature>
<dbReference type="GO" id="GO:0003677">
    <property type="term" value="F:DNA binding"/>
    <property type="evidence" value="ECO:0007669"/>
    <property type="project" value="UniProtKB-KW"/>
</dbReference>